<dbReference type="GeneTree" id="ENSGT00940000174613"/>
<feature type="region of interest" description="Disordered" evidence="1">
    <location>
        <begin position="178"/>
        <end position="214"/>
    </location>
</feature>
<feature type="compositionally biased region" description="Basic and acidic residues" evidence="1">
    <location>
        <begin position="1"/>
        <end position="22"/>
    </location>
</feature>
<dbReference type="AlphaFoldDB" id="A0A3P8VIP7"/>
<dbReference type="InterPro" id="IPR027417">
    <property type="entry name" value="P-loop_NTPase"/>
</dbReference>
<evidence type="ECO:0008006" key="4">
    <source>
        <dbReference type="Google" id="ProtNLM"/>
    </source>
</evidence>
<dbReference type="Gene3D" id="1.20.5.190">
    <property type="match status" value="1"/>
</dbReference>
<dbReference type="Ensembl" id="ENSCSET00000013290.1">
    <property type="protein sequence ID" value="ENSCSEP00000013131.1"/>
    <property type="gene ID" value="ENSCSEG00000008482.1"/>
</dbReference>
<dbReference type="OMA" id="RLAPHEM"/>
<reference evidence="2" key="3">
    <citation type="submission" date="2025-09" db="UniProtKB">
        <authorList>
            <consortium name="Ensembl"/>
        </authorList>
    </citation>
    <scope>IDENTIFICATION</scope>
</reference>
<feature type="compositionally biased region" description="Low complexity" evidence="1">
    <location>
        <begin position="191"/>
        <end position="204"/>
    </location>
</feature>
<feature type="region of interest" description="Disordered" evidence="1">
    <location>
        <begin position="1"/>
        <end position="23"/>
    </location>
</feature>
<reference evidence="2 3" key="1">
    <citation type="journal article" date="2014" name="Nat. Genet.">
        <title>Whole-genome sequence of a flatfish provides insights into ZW sex chromosome evolution and adaptation to a benthic lifestyle.</title>
        <authorList>
            <person name="Chen S."/>
            <person name="Zhang G."/>
            <person name="Shao C."/>
            <person name="Huang Q."/>
            <person name="Liu G."/>
            <person name="Zhang P."/>
            <person name="Song W."/>
            <person name="An N."/>
            <person name="Chalopin D."/>
            <person name="Volff J.N."/>
            <person name="Hong Y."/>
            <person name="Li Q."/>
            <person name="Sha Z."/>
            <person name="Zhou H."/>
            <person name="Xie M."/>
            <person name="Yu Q."/>
            <person name="Liu Y."/>
            <person name="Xiang H."/>
            <person name="Wang N."/>
            <person name="Wu K."/>
            <person name="Yang C."/>
            <person name="Zhou Q."/>
            <person name="Liao X."/>
            <person name="Yang L."/>
            <person name="Hu Q."/>
            <person name="Zhang J."/>
            <person name="Meng L."/>
            <person name="Jin L."/>
            <person name="Tian Y."/>
            <person name="Lian J."/>
            <person name="Yang J."/>
            <person name="Miao G."/>
            <person name="Liu S."/>
            <person name="Liang Z."/>
            <person name="Yan F."/>
            <person name="Li Y."/>
            <person name="Sun B."/>
            <person name="Zhang H."/>
            <person name="Zhang J."/>
            <person name="Zhu Y."/>
            <person name="Du M."/>
            <person name="Zhao Y."/>
            <person name="Schartl M."/>
            <person name="Tang Q."/>
            <person name="Wang J."/>
        </authorList>
    </citation>
    <scope>NUCLEOTIDE SEQUENCE</scope>
</reference>
<accession>A0A3P8VIP7</accession>
<protein>
    <recommendedName>
        <fullName evidence="4">Spermatogenesis associated 17</fullName>
    </recommendedName>
</protein>
<evidence type="ECO:0000313" key="2">
    <source>
        <dbReference type="Ensembl" id="ENSCSEP00000013131.1"/>
    </source>
</evidence>
<evidence type="ECO:0000313" key="3">
    <source>
        <dbReference type="Proteomes" id="UP000265120"/>
    </source>
</evidence>
<dbReference type="Proteomes" id="UP000265120">
    <property type="component" value="Chromosome 5"/>
</dbReference>
<name>A0A3P8VIP7_CYNSE</name>
<dbReference type="CDD" id="cd23767">
    <property type="entry name" value="IQCD"/>
    <property type="match status" value="2"/>
</dbReference>
<dbReference type="PROSITE" id="PS50096">
    <property type="entry name" value="IQ"/>
    <property type="match status" value="1"/>
</dbReference>
<dbReference type="STRING" id="244447.ENSCSEP00000013131"/>
<dbReference type="SUPFAM" id="SSF52540">
    <property type="entry name" value="P-loop containing nucleoside triphosphate hydrolases"/>
    <property type="match status" value="1"/>
</dbReference>
<dbReference type="InParanoid" id="A0A3P8VIP7"/>
<proteinExistence type="predicted"/>
<dbReference type="Pfam" id="PF00612">
    <property type="entry name" value="IQ"/>
    <property type="match status" value="2"/>
</dbReference>
<dbReference type="InterPro" id="IPR000048">
    <property type="entry name" value="IQ_motif_EF-hand-BS"/>
</dbReference>
<reference evidence="2" key="2">
    <citation type="submission" date="2025-08" db="UniProtKB">
        <authorList>
            <consortium name="Ensembl"/>
        </authorList>
    </citation>
    <scope>IDENTIFICATION</scope>
</reference>
<organism evidence="2 3">
    <name type="scientific">Cynoglossus semilaevis</name>
    <name type="common">Tongue sole</name>
    <dbReference type="NCBI Taxonomy" id="244447"/>
    <lineage>
        <taxon>Eukaryota</taxon>
        <taxon>Metazoa</taxon>
        <taxon>Chordata</taxon>
        <taxon>Craniata</taxon>
        <taxon>Vertebrata</taxon>
        <taxon>Euteleostomi</taxon>
        <taxon>Actinopterygii</taxon>
        <taxon>Neopterygii</taxon>
        <taxon>Teleostei</taxon>
        <taxon>Neoteleostei</taxon>
        <taxon>Acanthomorphata</taxon>
        <taxon>Carangaria</taxon>
        <taxon>Pleuronectiformes</taxon>
        <taxon>Pleuronectoidei</taxon>
        <taxon>Cynoglossidae</taxon>
        <taxon>Cynoglossinae</taxon>
        <taxon>Cynoglossus</taxon>
    </lineage>
</organism>
<evidence type="ECO:0000256" key="1">
    <source>
        <dbReference type="SAM" id="MobiDB-lite"/>
    </source>
</evidence>
<dbReference type="FunCoup" id="A0A3P8VIP7">
    <property type="interactions" value="37"/>
</dbReference>
<keyword evidence="3" id="KW-1185">Reference proteome</keyword>
<dbReference type="SMART" id="SM00015">
    <property type="entry name" value="IQ"/>
    <property type="match status" value="2"/>
</dbReference>
<sequence>METRGRETDRHMTRGREGENRQTENQAAIRIQSWFRACKVQAYLRHLHQNAIIIQRLWRGFTARARFRQMIQQRWRGFYVRKYVHNFYARQRHLQVVSRKNKLIRYRVCFFSKSKQLYITPPTHTHTHPSPSSPLSLIFPVSLSRSLQRPGVFNSPFRQAPHETELLLRQVKYQPPTRGRTGLVAIPDPTTPVSPESPRSSSPWPTLPPIVSRKQQVRGSKTGGAVEPAHTSCLHGFMSSLHDRPRNTGLW</sequence>